<evidence type="ECO:0000313" key="3">
    <source>
        <dbReference type="Proteomes" id="UP000000759"/>
    </source>
</evidence>
<reference evidence="2 3" key="1">
    <citation type="journal article" date="2008" name="Nature">
        <title>The Phaeodactylum genome reveals the evolutionary history of diatom genomes.</title>
        <authorList>
            <person name="Bowler C."/>
            <person name="Allen A.E."/>
            <person name="Badger J.H."/>
            <person name="Grimwood J."/>
            <person name="Jabbari K."/>
            <person name="Kuo A."/>
            <person name="Maheswari U."/>
            <person name="Martens C."/>
            <person name="Maumus F."/>
            <person name="Otillar R.P."/>
            <person name="Rayko E."/>
            <person name="Salamov A."/>
            <person name="Vandepoele K."/>
            <person name="Beszteri B."/>
            <person name="Gruber A."/>
            <person name="Heijde M."/>
            <person name="Katinka M."/>
            <person name="Mock T."/>
            <person name="Valentin K."/>
            <person name="Verret F."/>
            <person name="Berges J.A."/>
            <person name="Brownlee C."/>
            <person name="Cadoret J.P."/>
            <person name="Chiovitti A."/>
            <person name="Choi C.J."/>
            <person name="Coesel S."/>
            <person name="De Martino A."/>
            <person name="Detter J.C."/>
            <person name="Durkin C."/>
            <person name="Falciatore A."/>
            <person name="Fournet J."/>
            <person name="Haruta M."/>
            <person name="Huysman M.J."/>
            <person name="Jenkins B.D."/>
            <person name="Jiroutova K."/>
            <person name="Jorgensen R.E."/>
            <person name="Joubert Y."/>
            <person name="Kaplan A."/>
            <person name="Kroger N."/>
            <person name="Kroth P.G."/>
            <person name="La Roche J."/>
            <person name="Lindquist E."/>
            <person name="Lommer M."/>
            <person name="Martin-Jezequel V."/>
            <person name="Lopez P.J."/>
            <person name="Lucas S."/>
            <person name="Mangogna M."/>
            <person name="McGinnis K."/>
            <person name="Medlin L.K."/>
            <person name="Montsant A."/>
            <person name="Oudot-Le Secq M.P."/>
            <person name="Napoli C."/>
            <person name="Obornik M."/>
            <person name="Parker M.S."/>
            <person name="Petit J.L."/>
            <person name="Porcel B.M."/>
            <person name="Poulsen N."/>
            <person name="Robison M."/>
            <person name="Rychlewski L."/>
            <person name="Rynearson T.A."/>
            <person name="Schmutz J."/>
            <person name="Shapiro H."/>
            <person name="Siaut M."/>
            <person name="Stanley M."/>
            <person name="Sussman M.R."/>
            <person name="Taylor A.R."/>
            <person name="Vardi A."/>
            <person name="von Dassow P."/>
            <person name="Vyverman W."/>
            <person name="Willis A."/>
            <person name="Wyrwicz L.S."/>
            <person name="Rokhsar D.S."/>
            <person name="Weissenbach J."/>
            <person name="Armbrust E.V."/>
            <person name="Green B.R."/>
            <person name="Van de Peer Y."/>
            <person name="Grigoriev I.V."/>
        </authorList>
    </citation>
    <scope>NUCLEOTIDE SEQUENCE [LARGE SCALE GENOMIC DNA]</scope>
    <source>
        <strain evidence="2 3">CCAP 1055/1</strain>
    </source>
</reference>
<dbReference type="Proteomes" id="UP000000759">
    <property type="component" value="Chromosome 1"/>
</dbReference>
<dbReference type="PaxDb" id="2850-Phatr43122"/>
<dbReference type="HOGENOM" id="CLU_458813_0_0_1"/>
<dbReference type="GO" id="GO:0000226">
    <property type="term" value="P:microtubule cytoskeleton organization"/>
    <property type="evidence" value="ECO:0007669"/>
    <property type="project" value="InterPro"/>
</dbReference>
<name>B7FQQ0_PHATC</name>
<evidence type="ECO:0000313" key="2">
    <source>
        <dbReference type="EMBL" id="EEC51370.1"/>
    </source>
</evidence>
<dbReference type="EMBL" id="CM000605">
    <property type="protein sequence ID" value="EEC51370.1"/>
    <property type="molecule type" value="Genomic_DNA"/>
</dbReference>
<dbReference type="GeneID" id="7196893"/>
<keyword evidence="3" id="KW-1185">Reference proteome</keyword>
<reference evidence="3" key="2">
    <citation type="submission" date="2008-08" db="EMBL/GenBank/DDBJ databases">
        <authorList>
            <consortium name="Diatom Consortium"/>
            <person name="Grigoriev I."/>
            <person name="Grimwood J."/>
            <person name="Kuo A."/>
            <person name="Otillar R.P."/>
            <person name="Salamov A."/>
            <person name="Detter J.C."/>
            <person name="Lindquist E."/>
            <person name="Shapiro H."/>
            <person name="Lucas S."/>
            <person name="Glavina del Rio T."/>
            <person name="Pitluck S."/>
            <person name="Rokhsar D."/>
            <person name="Bowler C."/>
        </authorList>
    </citation>
    <scope>GENOME REANNOTATION</scope>
    <source>
        <strain evidence="3">CCAP 1055/1</strain>
    </source>
</reference>
<dbReference type="InParanoid" id="B7FQQ0"/>
<dbReference type="RefSeq" id="XP_002176907.1">
    <property type="nucleotide sequence ID" value="XM_002176871.1"/>
</dbReference>
<dbReference type="AlphaFoldDB" id="B7FQQ0"/>
<proteinExistence type="predicted"/>
<dbReference type="OrthoDB" id="642895at2759"/>
<dbReference type="STRING" id="556484.B7FQQ0"/>
<dbReference type="GO" id="GO:0008017">
    <property type="term" value="F:microtubule binding"/>
    <property type="evidence" value="ECO:0007669"/>
    <property type="project" value="InterPro"/>
</dbReference>
<evidence type="ECO:0000256" key="1">
    <source>
        <dbReference type="SAM" id="Coils"/>
    </source>
</evidence>
<keyword evidence="1" id="KW-0175">Coiled coil</keyword>
<sequence>MGPAMASKRFSSPTVKFNLSSASPRFSALKSPTLCSIDTSHAINQSAGFTPILTPNRSGSMVLLSPSRTITETLTTLAASTAHQLEETWDEVGYSPEDRASQLSDLLVKFRDLCEHKIAEEKGVAETFRQTIAEAKEEIETTASALKMSIDPQILQEQPGMTLTDRLSSLESTLDELRSTAIAAKEDLKVCQDFLIESHEALGIEMEITWRDIDSDLTALRRDEFHRKKAEMKEELSTRTSAVIQLLRDCQHLHNDLRIDAGTSDSEIDRQIAGSLVRSKDGSFIMASKFKSEACTGISSCALEDLTKRVTELHGEKRRRKSHLQEMGAQIAVLWEKLRVPEEEQVAFTESVQGLGMDTIEKGENELKRLHALKSQMLDKLIEEARQNIFSLWEQINATPEQRRAFEPFYIRDRNLHNDDLLEKYEDYVATLESRLEQMKPILRIIERRELILKERAEYEELQKDPERLKQRGASMTHQLMEEEKMARRIKRDLPRLTELLTEKLHEWKENNDEDFQYHGEVYLAVMDRQEEQWNQYKAEEMHRKLKKKQEEKTFGENQFAKANPLPKQITKKSTSTLPLGDVAHKKMNVQSRVHEGSKEGQIAFHANLRPIAGRIGINR</sequence>
<dbReference type="Gene3D" id="1.20.58.1520">
    <property type="match status" value="1"/>
</dbReference>
<dbReference type="Pfam" id="PF03999">
    <property type="entry name" value="MAP65_ASE1"/>
    <property type="match status" value="1"/>
</dbReference>
<dbReference type="GO" id="GO:0005737">
    <property type="term" value="C:cytoplasm"/>
    <property type="evidence" value="ECO:0007669"/>
    <property type="project" value="TreeGrafter"/>
</dbReference>
<dbReference type="GO" id="GO:0005819">
    <property type="term" value="C:spindle"/>
    <property type="evidence" value="ECO:0007669"/>
    <property type="project" value="TreeGrafter"/>
</dbReference>
<organism evidence="2 3">
    <name type="scientific">Phaeodactylum tricornutum (strain CCAP 1055/1)</name>
    <dbReference type="NCBI Taxonomy" id="556484"/>
    <lineage>
        <taxon>Eukaryota</taxon>
        <taxon>Sar</taxon>
        <taxon>Stramenopiles</taxon>
        <taxon>Ochrophyta</taxon>
        <taxon>Bacillariophyta</taxon>
        <taxon>Bacillariophyceae</taxon>
        <taxon>Bacillariophycidae</taxon>
        <taxon>Naviculales</taxon>
        <taxon>Phaeodactylaceae</taxon>
        <taxon>Phaeodactylum</taxon>
    </lineage>
</organism>
<dbReference type="InterPro" id="IPR007145">
    <property type="entry name" value="MAP65_Ase1_PRC1"/>
</dbReference>
<dbReference type="PANTHER" id="PTHR19321">
    <property type="entry name" value="PROTEIN REGULATOR OF CYTOKINESIS 1 PRC1-RELATED"/>
    <property type="match status" value="1"/>
</dbReference>
<accession>B7FQQ0</accession>
<dbReference type="eggNOG" id="KOG4302">
    <property type="taxonomic scope" value="Eukaryota"/>
</dbReference>
<dbReference type="OMA" id="IDVQINC"/>
<feature type="coiled-coil region" evidence="1">
    <location>
        <begin position="118"/>
        <end position="187"/>
    </location>
</feature>
<gene>
    <name evidence="2" type="ORF">PHATRDRAFT_43122</name>
</gene>
<protein>
    <submittedName>
        <fullName evidence="2">MAP65_ASE1</fullName>
    </submittedName>
</protein>
<dbReference type="KEGG" id="pti:PHATRDRAFT_43122"/>
<dbReference type="PANTHER" id="PTHR19321:SF41">
    <property type="entry name" value="FASCETTO-RELATED"/>
    <property type="match status" value="1"/>
</dbReference>